<keyword evidence="1" id="KW-0732">Signal</keyword>
<evidence type="ECO:0000256" key="1">
    <source>
        <dbReference type="SAM" id="SignalP"/>
    </source>
</evidence>
<dbReference type="RefSeq" id="WP_092115738.1">
    <property type="nucleotide sequence ID" value="NZ_FNTH01000001.1"/>
</dbReference>
<feature type="domain" description="YncI copper-binding" evidence="2">
    <location>
        <begin position="23"/>
        <end position="162"/>
    </location>
</feature>
<dbReference type="CDD" id="cd08545">
    <property type="entry name" value="YcnI_like"/>
    <property type="match status" value="1"/>
</dbReference>
<gene>
    <name evidence="3" type="ORF">SAMN05444164_2485</name>
</gene>
<dbReference type="Proteomes" id="UP000198992">
    <property type="component" value="Unassembled WGS sequence"/>
</dbReference>
<evidence type="ECO:0000259" key="2">
    <source>
        <dbReference type="Pfam" id="PF07987"/>
    </source>
</evidence>
<dbReference type="Pfam" id="PF07987">
    <property type="entry name" value="DUF1775"/>
    <property type="match status" value="1"/>
</dbReference>
<sequence>MNRLTFCTATVVFALLFGEAFAHVSLESKTVQTGASFDATFRVGHGCAGSPTVKLNIRIPEGVVAVEPQDKDGWSVTSTSGTLDHATVSGGQSFSEGAKVVTWSGRLSPHQVATFTLKARLADDAVAGQRVIFPVYQQCEKGEERWIDPNDEDDHPAPFLEIVPKR</sequence>
<dbReference type="Gene3D" id="2.60.40.2230">
    <property type="entry name" value="Uncharacterised protein YcnI-like PF07987, DUF1775"/>
    <property type="match status" value="1"/>
</dbReference>
<reference evidence="3 4" key="1">
    <citation type="submission" date="2016-10" db="EMBL/GenBank/DDBJ databases">
        <authorList>
            <person name="de Groot N.N."/>
        </authorList>
    </citation>
    <scope>NUCLEOTIDE SEQUENCE [LARGE SCALE GENOMIC DNA]</scope>
    <source>
        <strain evidence="3 4">MT12</strain>
    </source>
</reference>
<dbReference type="AlphaFoldDB" id="A0A1H4UJL6"/>
<dbReference type="OrthoDB" id="9796962at2"/>
<evidence type="ECO:0000313" key="4">
    <source>
        <dbReference type="Proteomes" id="UP000198992"/>
    </source>
</evidence>
<dbReference type="EMBL" id="FNTH01000001">
    <property type="protein sequence ID" value="SEC68996.1"/>
    <property type="molecule type" value="Genomic_DNA"/>
</dbReference>
<evidence type="ECO:0000313" key="3">
    <source>
        <dbReference type="EMBL" id="SEC68996.1"/>
    </source>
</evidence>
<accession>A0A1H4UJL6</accession>
<feature type="chain" id="PRO_5011462334" description="YncI copper-binding domain-containing protein" evidence="1">
    <location>
        <begin position="23"/>
        <end position="166"/>
    </location>
</feature>
<dbReference type="InterPro" id="IPR038507">
    <property type="entry name" value="YcnI-like_sf"/>
</dbReference>
<protein>
    <recommendedName>
        <fullName evidence="2">YncI copper-binding domain-containing protein</fullName>
    </recommendedName>
</protein>
<name>A0A1H4UJL6_9BRAD</name>
<organism evidence="3 4">
    <name type="scientific">Bradyrhizobium erythrophlei</name>
    <dbReference type="NCBI Taxonomy" id="1437360"/>
    <lineage>
        <taxon>Bacteria</taxon>
        <taxon>Pseudomonadati</taxon>
        <taxon>Pseudomonadota</taxon>
        <taxon>Alphaproteobacteria</taxon>
        <taxon>Hyphomicrobiales</taxon>
        <taxon>Nitrobacteraceae</taxon>
        <taxon>Bradyrhizobium</taxon>
    </lineage>
</organism>
<dbReference type="InterPro" id="IPR012533">
    <property type="entry name" value="YcnI-copper_dom"/>
</dbReference>
<feature type="signal peptide" evidence="1">
    <location>
        <begin position="1"/>
        <end position="22"/>
    </location>
</feature>
<proteinExistence type="predicted"/>